<dbReference type="OrthoDB" id="3270336at2759"/>
<evidence type="ECO:0000313" key="2">
    <source>
        <dbReference type="Proteomes" id="UP000807342"/>
    </source>
</evidence>
<protein>
    <submittedName>
        <fullName evidence="1">Uncharacterized protein</fullName>
    </submittedName>
</protein>
<dbReference type="Proteomes" id="UP000807342">
    <property type="component" value="Unassembled WGS sequence"/>
</dbReference>
<comment type="caution">
    <text evidence="1">The sequence shown here is derived from an EMBL/GenBank/DDBJ whole genome shotgun (WGS) entry which is preliminary data.</text>
</comment>
<reference evidence="1" key="1">
    <citation type="submission" date="2020-11" db="EMBL/GenBank/DDBJ databases">
        <authorList>
            <consortium name="DOE Joint Genome Institute"/>
            <person name="Ahrendt S."/>
            <person name="Riley R."/>
            <person name="Andreopoulos W."/>
            <person name="Labutti K."/>
            <person name="Pangilinan J."/>
            <person name="Ruiz-Duenas F.J."/>
            <person name="Barrasa J.M."/>
            <person name="Sanchez-Garcia M."/>
            <person name="Camarero S."/>
            <person name="Miyauchi S."/>
            <person name="Serrano A."/>
            <person name="Linde D."/>
            <person name="Babiker R."/>
            <person name="Drula E."/>
            <person name="Ayuso-Fernandez I."/>
            <person name="Pacheco R."/>
            <person name="Padilla G."/>
            <person name="Ferreira P."/>
            <person name="Barriuso J."/>
            <person name="Kellner H."/>
            <person name="Castanera R."/>
            <person name="Alfaro M."/>
            <person name="Ramirez L."/>
            <person name="Pisabarro A.G."/>
            <person name="Kuo A."/>
            <person name="Tritt A."/>
            <person name="Lipzen A."/>
            <person name="He G."/>
            <person name="Yan M."/>
            <person name="Ng V."/>
            <person name="Cullen D."/>
            <person name="Martin F."/>
            <person name="Rosso M.-N."/>
            <person name="Henrissat B."/>
            <person name="Hibbett D."/>
            <person name="Martinez A.T."/>
            <person name="Grigoriev I.V."/>
        </authorList>
    </citation>
    <scope>NUCLEOTIDE SEQUENCE</scope>
    <source>
        <strain evidence="1">MF-IS2</strain>
    </source>
</reference>
<keyword evidence="2" id="KW-1185">Reference proteome</keyword>
<name>A0A9P6BW09_9AGAR</name>
<dbReference type="AlphaFoldDB" id="A0A9P6BW09"/>
<proteinExistence type="predicted"/>
<sequence>MPISKQCTFFVRLSGHVFDKRDHNFYKKQCQSFFSLQWGYVWHIASKYISFSEAVRGPWGIRNVTNEMFRVEDSNGIKYIDDDLMDDELEILCGVYRTFTGVGRDVAKLSWYPLGFEGSSEDFGRWTPRNEFEWRRCNDMILNKSFDIKLSSPIGMTKWQDKLHGFKDSRQAKKQLEELSRRFLEGEIDST</sequence>
<gene>
    <name evidence="1" type="ORF">P691DRAFT_798326</name>
</gene>
<dbReference type="EMBL" id="MU151646">
    <property type="protein sequence ID" value="KAF9442371.1"/>
    <property type="molecule type" value="Genomic_DNA"/>
</dbReference>
<accession>A0A9P6BW09</accession>
<evidence type="ECO:0000313" key="1">
    <source>
        <dbReference type="EMBL" id="KAF9442371.1"/>
    </source>
</evidence>
<organism evidence="1 2">
    <name type="scientific">Macrolepiota fuliginosa MF-IS2</name>
    <dbReference type="NCBI Taxonomy" id="1400762"/>
    <lineage>
        <taxon>Eukaryota</taxon>
        <taxon>Fungi</taxon>
        <taxon>Dikarya</taxon>
        <taxon>Basidiomycota</taxon>
        <taxon>Agaricomycotina</taxon>
        <taxon>Agaricomycetes</taxon>
        <taxon>Agaricomycetidae</taxon>
        <taxon>Agaricales</taxon>
        <taxon>Agaricineae</taxon>
        <taxon>Agaricaceae</taxon>
        <taxon>Macrolepiota</taxon>
    </lineage>
</organism>